<dbReference type="Gene3D" id="3.90.75.20">
    <property type="match status" value="1"/>
</dbReference>
<sequence>MIKSLSGEVWKPLQFPGWKHLRKQYALSSSGRVASYSESVNEDGKLLNGSLTTGYKTLNLHRPGNNGTLYIHREIARLFLKKPSNKHRYVIHINHNKTDNSVKNLKWATLEEMIEHQQGSPAKVAYKKVQANRATGLKLNATQVKSIKKTLGSKKRTLTIRQLAEKYGVSEMTMYRIKSGENWGKVKV</sequence>
<accession>A0ABR7M9P5</accession>
<keyword evidence="3" id="KW-1185">Reference proteome</keyword>
<comment type="caution">
    <text evidence="2">The sequence shown here is derived from an EMBL/GenBank/DDBJ whole genome shotgun (WGS) entry which is preliminary data.</text>
</comment>
<dbReference type="SUPFAM" id="SSF54060">
    <property type="entry name" value="His-Me finger endonucleases"/>
    <property type="match status" value="1"/>
</dbReference>
<name>A0ABR7M9P5_9BACT</name>
<reference evidence="2 3" key="1">
    <citation type="submission" date="2016-07" db="EMBL/GenBank/DDBJ databases">
        <title>Genome analysis of Flavihumibacter stibioxidans YS-17.</title>
        <authorList>
            <person name="Shi K."/>
            <person name="Han Y."/>
            <person name="Wang G."/>
        </authorList>
    </citation>
    <scope>NUCLEOTIDE SEQUENCE [LARGE SCALE GENOMIC DNA]</scope>
    <source>
        <strain evidence="2 3">YS-17</strain>
    </source>
</reference>
<organism evidence="2 3">
    <name type="scientific">Flavihumibacter stibioxidans</name>
    <dbReference type="NCBI Taxonomy" id="1834163"/>
    <lineage>
        <taxon>Bacteria</taxon>
        <taxon>Pseudomonadati</taxon>
        <taxon>Bacteroidota</taxon>
        <taxon>Chitinophagia</taxon>
        <taxon>Chitinophagales</taxon>
        <taxon>Chitinophagaceae</taxon>
        <taxon>Flavihumibacter</taxon>
    </lineage>
</organism>
<evidence type="ECO:0000259" key="1">
    <source>
        <dbReference type="Pfam" id="PF07463"/>
    </source>
</evidence>
<dbReference type="InterPro" id="IPR044925">
    <property type="entry name" value="His-Me_finger_sf"/>
</dbReference>
<gene>
    <name evidence="2" type="ORF">BC349_11940</name>
</gene>
<dbReference type="RefSeq" id="WP_187257082.1">
    <property type="nucleotide sequence ID" value="NZ_JBHULF010000007.1"/>
</dbReference>
<evidence type="ECO:0000313" key="2">
    <source>
        <dbReference type="EMBL" id="MBC6491763.1"/>
    </source>
</evidence>
<feature type="domain" description="NUMOD4" evidence="1">
    <location>
        <begin position="8"/>
        <end position="61"/>
    </location>
</feature>
<dbReference type="Pfam" id="PF07463">
    <property type="entry name" value="NUMOD4"/>
    <property type="match status" value="1"/>
</dbReference>
<dbReference type="Proteomes" id="UP000765802">
    <property type="component" value="Unassembled WGS sequence"/>
</dbReference>
<dbReference type="EMBL" id="MBUA01000023">
    <property type="protein sequence ID" value="MBC6491763.1"/>
    <property type="molecule type" value="Genomic_DNA"/>
</dbReference>
<evidence type="ECO:0000313" key="3">
    <source>
        <dbReference type="Proteomes" id="UP000765802"/>
    </source>
</evidence>
<protein>
    <recommendedName>
        <fullName evidence="1">NUMOD4 domain-containing protein</fullName>
    </recommendedName>
</protein>
<proteinExistence type="predicted"/>
<dbReference type="InterPro" id="IPR010902">
    <property type="entry name" value="NUMOD4"/>
</dbReference>